<dbReference type="Proteomes" id="UP000292082">
    <property type="component" value="Unassembled WGS sequence"/>
</dbReference>
<accession>A0A4Q9PLE1</accession>
<keyword evidence="2" id="KW-1185">Reference proteome</keyword>
<dbReference type="EMBL" id="ML145177">
    <property type="protein sequence ID" value="TBU54981.1"/>
    <property type="molecule type" value="Genomic_DNA"/>
</dbReference>
<dbReference type="AlphaFoldDB" id="A0A4Q9PLE1"/>
<name>A0A4Q9PLE1_9APHY</name>
<evidence type="ECO:0000313" key="2">
    <source>
        <dbReference type="Proteomes" id="UP000292082"/>
    </source>
</evidence>
<gene>
    <name evidence="1" type="ORF">BD310DRAFT_717420</name>
</gene>
<reference evidence="1 2" key="1">
    <citation type="submission" date="2019-01" db="EMBL/GenBank/DDBJ databases">
        <title>Draft genome sequences of three monokaryotic isolates of the white-rot basidiomycete fungus Dichomitus squalens.</title>
        <authorList>
            <consortium name="DOE Joint Genome Institute"/>
            <person name="Lopez S.C."/>
            <person name="Andreopoulos B."/>
            <person name="Pangilinan J."/>
            <person name="Lipzen A."/>
            <person name="Riley R."/>
            <person name="Ahrendt S."/>
            <person name="Ng V."/>
            <person name="Barry K."/>
            <person name="Daum C."/>
            <person name="Grigoriev I.V."/>
            <person name="Hilden K.S."/>
            <person name="Makela M.R."/>
            <person name="de Vries R.P."/>
        </authorList>
    </citation>
    <scope>NUCLEOTIDE SEQUENCE [LARGE SCALE GENOMIC DNA]</scope>
    <source>
        <strain evidence="1 2">CBS 464.89</strain>
    </source>
</reference>
<protein>
    <submittedName>
        <fullName evidence="1">Uncharacterized protein</fullName>
    </submittedName>
</protein>
<proteinExistence type="predicted"/>
<organism evidence="1 2">
    <name type="scientific">Dichomitus squalens</name>
    <dbReference type="NCBI Taxonomy" id="114155"/>
    <lineage>
        <taxon>Eukaryota</taxon>
        <taxon>Fungi</taxon>
        <taxon>Dikarya</taxon>
        <taxon>Basidiomycota</taxon>
        <taxon>Agaricomycotina</taxon>
        <taxon>Agaricomycetes</taxon>
        <taxon>Polyporales</taxon>
        <taxon>Polyporaceae</taxon>
        <taxon>Dichomitus</taxon>
    </lineage>
</organism>
<sequence length="236" mass="26869">MDGVRDLLANISIHRNNRVYINNVPDEMLIPIFQEVLVQHELKKGLIRTIDAADRKTAIRPLLDITHVCSWWRKVAIGYPFLWTHIDIYNEKLVELLANRSQSAALSVFCDAKKLSAGEDYSPSLSRLAARLLRLDLSVDEAMLKDVPRRYLSFQAPTMRCLTIIVPSKQHFHMVRDRSRGMNILDDDVCSLSALALAPVPKWFPSNSFPFLTHLYLGYNKPAHSARLLSLLSHAP</sequence>
<dbReference type="Gene3D" id="1.20.1280.50">
    <property type="match status" value="1"/>
</dbReference>
<evidence type="ECO:0000313" key="1">
    <source>
        <dbReference type="EMBL" id="TBU54981.1"/>
    </source>
</evidence>